<organism evidence="1 2">
    <name type="scientific">Pichia kudriavzevii</name>
    <name type="common">Yeast</name>
    <name type="synonym">Issatchenkia orientalis</name>
    <dbReference type="NCBI Taxonomy" id="4909"/>
    <lineage>
        <taxon>Eukaryota</taxon>
        <taxon>Fungi</taxon>
        <taxon>Dikarya</taxon>
        <taxon>Ascomycota</taxon>
        <taxon>Saccharomycotina</taxon>
        <taxon>Pichiomycetes</taxon>
        <taxon>Pichiales</taxon>
        <taxon>Pichiaceae</taxon>
        <taxon>Pichia</taxon>
    </lineage>
</organism>
<comment type="caution">
    <text evidence="1">The sequence shown here is derived from an EMBL/GenBank/DDBJ whole genome shotgun (WGS) entry which is preliminary data.</text>
</comment>
<dbReference type="Proteomes" id="UP000029867">
    <property type="component" value="Unassembled WGS sequence"/>
</dbReference>
<sequence>MGDMQFPQDCK</sequence>
<gene>
    <name evidence="1" type="ORF">JL09_g6487</name>
</gene>
<dbReference type="EMBL" id="JQFK01001720">
    <property type="protein sequence ID" value="KGK34366.1"/>
    <property type="molecule type" value="Genomic_DNA"/>
</dbReference>
<name>A0A099NR42_PICKU</name>
<evidence type="ECO:0000313" key="1">
    <source>
        <dbReference type="EMBL" id="KGK34366.1"/>
    </source>
</evidence>
<proteinExistence type="predicted"/>
<reference evidence="2" key="1">
    <citation type="journal article" date="2014" name="Microb. Cell Fact.">
        <title>Exploiting Issatchenkia orientalis SD108 for succinic acid production.</title>
        <authorList>
            <person name="Xiao H."/>
            <person name="Shao Z."/>
            <person name="Jiang Y."/>
            <person name="Dole S."/>
            <person name="Zhao H."/>
        </authorList>
    </citation>
    <scope>NUCLEOTIDE SEQUENCE [LARGE SCALE GENOMIC DNA]</scope>
    <source>
        <strain evidence="2">SD108</strain>
    </source>
</reference>
<accession>A0A099NR42</accession>
<protein>
    <submittedName>
        <fullName evidence="1">Uncharacterized protein</fullName>
    </submittedName>
</protein>
<dbReference type="HOGENOM" id="CLU_3437666_0_0_1"/>
<evidence type="ECO:0000313" key="2">
    <source>
        <dbReference type="Proteomes" id="UP000029867"/>
    </source>
</evidence>